<reference evidence="1 2" key="1">
    <citation type="submission" date="2020-12" db="EMBL/GenBank/DDBJ databases">
        <title>De novo assembly of Tibetan sheep genome.</title>
        <authorList>
            <person name="Li X."/>
        </authorList>
    </citation>
    <scope>NUCLEOTIDE SEQUENCE [LARGE SCALE GENOMIC DNA]</scope>
    <source>
        <tissue evidence="1">Heart</tissue>
    </source>
</reference>
<proteinExistence type="predicted"/>
<name>A0A836A124_SHEEP</name>
<comment type="caution">
    <text evidence="1">The sequence shown here is derived from an EMBL/GenBank/DDBJ whole genome shotgun (WGS) entry which is preliminary data.</text>
</comment>
<sequence length="217" mass="23431">MCVPPQRRNMQAAREIDVQSCSLMSHGEANEGAELQQNEIYQDAVSDVIQTSSALLATKLNFMAAMEPKLQSAWAEGRGVDVSSQLCASWDSGCLCCVSGTGPKMGNSVQSPELSGHRFQFPTTSRCPAALGKHSHCSNGESGGAGIVKSVSPFLAVADKYILLDKNTPTLTERKSETLLGDRMETYPDGEWKTPRQRLWSMGKESVAYTVSQDPGP</sequence>
<evidence type="ECO:0000313" key="1">
    <source>
        <dbReference type="EMBL" id="KAG5200298.1"/>
    </source>
</evidence>
<evidence type="ECO:0000313" key="2">
    <source>
        <dbReference type="Proteomes" id="UP000664991"/>
    </source>
</evidence>
<organism evidence="1 2">
    <name type="scientific">Ovis aries</name>
    <name type="common">Sheep</name>
    <dbReference type="NCBI Taxonomy" id="9940"/>
    <lineage>
        <taxon>Eukaryota</taxon>
        <taxon>Metazoa</taxon>
        <taxon>Chordata</taxon>
        <taxon>Craniata</taxon>
        <taxon>Vertebrata</taxon>
        <taxon>Euteleostomi</taxon>
        <taxon>Mammalia</taxon>
        <taxon>Eutheria</taxon>
        <taxon>Laurasiatheria</taxon>
        <taxon>Artiodactyla</taxon>
        <taxon>Ruminantia</taxon>
        <taxon>Pecora</taxon>
        <taxon>Bovidae</taxon>
        <taxon>Caprinae</taxon>
        <taxon>Ovis</taxon>
    </lineage>
</organism>
<dbReference type="Proteomes" id="UP000664991">
    <property type="component" value="Chromosome 14"/>
</dbReference>
<dbReference type="AlphaFoldDB" id="A0A836A124"/>
<gene>
    <name evidence="1" type="ORF">JEQ12_004832</name>
</gene>
<dbReference type="EMBL" id="JAEMGP010000014">
    <property type="protein sequence ID" value="KAG5200298.1"/>
    <property type="molecule type" value="Genomic_DNA"/>
</dbReference>
<protein>
    <submittedName>
        <fullName evidence="1">Uncharacterized protein</fullName>
    </submittedName>
</protein>
<accession>A0A836A124</accession>